<name>A0A931N0T7_9NOCA</name>
<dbReference type="RefSeq" id="WP_196147339.1">
    <property type="nucleotide sequence ID" value="NZ_JADMLG010000001.1"/>
</dbReference>
<dbReference type="EMBL" id="JADMLG010000001">
    <property type="protein sequence ID" value="MBH0775012.1"/>
    <property type="molecule type" value="Genomic_DNA"/>
</dbReference>
<organism evidence="1 2">
    <name type="scientific">Nocardia bovistercoris</name>
    <dbReference type="NCBI Taxonomy" id="2785916"/>
    <lineage>
        <taxon>Bacteria</taxon>
        <taxon>Bacillati</taxon>
        <taxon>Actinomycetota</taxon>
        <taxon>Actinomycetes</taxon>
        <taxon>Mycobacteriales</taxon>
        <taxon>Nocardiaceae</taxon>
        <taxon>Nocardia</taxon>
    </lineage>
</organism>
<evidence type="ECO:0000313" key="1">
    <source>
        <dbReference type="EMBL" id="MBH0775012.1"/>
    </source>
</evidence>
<accession>A0A931N0T7</accession>
<keyword evidence="2" id="KW-1185">Reference proteome</keyword>
<dbReference type="AlphaFoldDB" id="A0A931N0T7"/>
<gene>
    <name evidence="1" type="ORF">IT779_01765</name>
</gene>
<sequence length="155" mass="16984">MQVDIRGAVRIVGLAMDPGWDWSVGALDQFCAAAGWEHISQYSGRSATLRTNLGVGLPESSVYGNSRKINLISTFVADDDDPGLPGLSEWLAEAFGQLCAAFTIVLGERTRDEPGRKATVSWDKPNMTIELSMIWQAISVDLIRPDGFYGIDYQE</sequence>
<dbReference type="InterPro" id="IPR046268">
    <property type="entry name" value="DUF6301"/>
</dbReference>
<evidence type="ECO:0000313" key="2">
    <source>
        <dbReference type="Proteomes" id="UP000655751"/>
    </source>
</evidence>
<dbReference type="Proteomes" id="UP000655751">
    <property type="component" value="Unassembled WGS sequence"/>
</dbReference>
<reference evidence="1" key="1">
    <citation type="submission" date="2020-11" db="EMBL/GenBank/DDBJ databases">
        <title>Nocardia NEAU-351.nov., a novel actinomycete isolated from the cow dung.</title>
        <authorList>
            <person name="Zhang X."/>
        </authorList>
    </citation>
    <scope>NUCLEOTIDE SEQUENCE</scope>
    <source>
        <strain evidence="1">NEAU-351</strain>
    </source>
</reference>
<dbReference type="Pfam" id="PF19818">
    <property type="entry name" value="DUF6301"/>
    <property type="match status" value="1"/>
</dbReference>
<protein>
    <submittedName>
        <fullName evidence="1">Uncharacterized protein</fullName>
    </submittedName>
</protein>
<comment type="caution">
    <text evidence="1">The sequence shown here is derived from an EMBL/GenBank/DDBJ whole genome shotgun (WGS) entry which is preliminary data.</text>
</comment>
<proteinExistence type="predicted"/>